<accession>R8BBX6</accession>
<evidence type="ECO:0000256" key="1">
    <source>
        <dbReference type="ARBA" id="ARBA00022617"/>
    </source>
</evidence>
<dbReference type="InterPro" id="IPR001128">
    <property type="entry name" value="Cyt_P450"/>
</dbReference>
<dbReference type="PANTHER" id="PTHR24305">
    <property type="entry name" value="CYTOCHROME P450"/>
    <property type="match status" value="1"/>
</dbReference>
<sequence length="484" mass="53660">MIAGTPTGVPQLKWVSSIPNNGLIRYKGLLNQERVLVTSAKAISEVLVTKSYDFKKPGQIRFTLGRILGVGILLAEGDEHKLQRRNLMPAFAFRHIKDLYPVFWDKGREGVQALTEYVLSEAAKTPAPQDLEKGSELDGKTTAVVEVGSWASRMTLDIIGVAGLGRDFGAIRDTQNPLFKTYNHLFKPSRQAQILTLMGLVFPGWLISAIPVKRNEDIAAAAKVIRSTCRDLIREKKHKLERKELTDVDILSVALESGGFTEDNLVDQLMTFLAAGHETTASSMTWATYLLSRYPEIQTRLREEVRSNLPSLNDAASISSLDIDHLPYLNAVCSEVLRYWSPVPMTMRETAVETTIEGQKIPKGTRIILSPAATNKDVHLWGPDALTFNPDRWIPKFEGDKQAASGGASSNYAFLTFLHGPRSCIGMSFARAEFACLLAAWVGRFEFSLKNKEEMDETKIAIKGGITSRPAKGLYVYAKVLDGW</sequence>
<dbReference type="InterPro" id="IPR036396">
    <property type="entry name" value="Cyt_P450_sf"/>
</dbReference>
<dbReference type="Proteomes" id="UP000014074">
    <property type="component" value="Unassembled WGS sequence"/>
</dbReference>
<dbReference type="GO" id="GO:0005506">
    <property type="term" value="F:iron ion binding"/>
    <property type="evidence" value="ECO:0007669"/>
    <property type="project" value="InterPro"/>
</dbReference>
<dbReference type="CDD" id="cd11069">
    <property type="entry name" value="CYP_FUM15-like"/>
    <property type="match status" value="1"/>
</dbReference>
<dbReference type="PANTHER" id="PTHR24305:SF227">
    <property type="entry name" value="P450, PUTATIVE (EUROFUNG)-RELATED"/>
    <property type="match status" value="1"/>
</dbReference>
<dbReference type="GO" id="GO:0004497">
    <property type="term" value="F:monooxygenase activity"/>
    <property type="evidence" value="ECO:0007669"/>
    <property type="project" value="InterPro"/>
</dbReference>
<evidence type="ECO:0000313" key="5">
    <source>
        <dbReference type="EMBL" id="EON96801.1"/>
    </source>
</evidence>
<dbReference type="PRINTS" id="PR00385">
    <property type="entry name" value="P450"/>
</dbReference>
<dbReference type="FunFam" id="1.10.630.10:FF:000051">
    <property type="entry name" value="Cytochrome P450 monooxygenase (Fum15)"/>
    <property type="match status" value="1"/>
</dbReference>
<evidence type="ECO:0000313" key="6">
    <source>
        <dbReference type="Proteomes" id="UP000014074"/>
    </source>
</evidence>
<dbReference type="KEGG" id="tmn:UCRPA7_7656"/>
<keyword evidence="3 4" id="KW-0408">Iron</keyword>
<dbReference type="PRINTS" id="PR00463">
    <property type="entry name" value="EP450I"/>
</dbReference>
<keyword evidence="6" id="KW-1185">Reference proteome</keyword>
<dbReference type="InterPro" id="IPR050121">
    <property type="entry name" value="Cytochrome_P450_monoxygenase"/>
</dbReference>
<gene>
    <name evidence="5" type="ORF">UCRPA7_7656</name>
</gene>
<dbReference type="GO" id="GO:0016705">
    <property type="term" value="F:oxidoreductase activity, acting on paired donors, with incorporation or reduction of molecular oxygen"/>
    <property type="evidence" value="ECO:0007669"/>
    <property type="project" value="InterPro"/>
</dbReference>
<dbReference type="InterPro" id="IPR002401">
    <property type="entry name" value="Cyt_P450_E_grp-I"/>
</dbReference>
<organism evidence="5 6">
    <name type="scientific">Phaeoacremonium minimum (strain UCR-PA7)</name>
    <name type="common">Esca disease fungus</name>
    <name type="synonym">Togninia minima</name>
    <dbReference type="NCBI Taxonomy" id="1286976"/>
    <lineage>
        <taxon>Eukaryota</taxon>
        <taxon>Fungi</taxon>
        <taxon>Dikarya</taxon>
        <taxon>Ascomycota</taxon>
        <taxon>Pezizomycotina</taxon>
        <taxon>Sordariomycetes</taxon>
        <taxon>Sordariomycetidae</taxon>
        <taxon>Togniniales</taxon>
        <taxon>Togniniaceae</taxon>
        <taxon>Phaeoacremonium</taxon>
    </lineage>
</organism>
<dbReference type="GeneID" id="19328435"/>
<dbReference type="RefSeq" id="XP_007918374.1">
    <property type="nucleotide sequence ID" value="XM_007920183.1"/>
</dbReference>
<keyword evidence="1 4" id="KW-0349">Heme</keyword>
<dbReference type="AlphaFoldDB" id="R8BBX6"/>
<evidence type="ECO:0000256" key="4">
    <source>
        <dbReference type="PIRSR" id="PIRSR602401-1"/>
    </source>
</evidence>
<evidence type="ECO:0000256" key="2">
    <source>
        <dbReference type="ARBA" id="ARBA00022723"/>
    </source>
</evidence>
<feature type="binding site" description="axial binding residue" evidence="4">
    <location>
        <position position="424"/>
    </location>
    <ligand>
        <name>heme</name>
        <dbReference type="ChEBI" id="CHEBI:30413"/>
    </ligand>
    <ligandPart>
        <name>Fe</name>
        <dbReference type="ChEBI" id="CHEBI:18248"/>
    </ligandPart>
</feature>
<dbReference type="HOGENOM" id="CLU_001570_5_11_1"/>
<name>R8BBX6_PHAM7</name>
<evidence type="ECO:0000256" key="3">
    <source>
        <dbReference type="ARBA" id="ARBA00023004"/>
    </source>
</evidence>
<reference evidence="6" key="1">
    <citation type="journal article" date="2013" name="Genome Announc.">
        <title>Draft genome sequence of the ascomycete Phaeoacremonium aleophilum strain UCR-PA7, a causal agent of the esca disease complex in grapevines.</title>
        <authorList>
            <person name="Blanco-Ulate B."/>
            <person name="Rolshausen P."/>
            <person name="Cantu D."/>
        </authorList>
    </citation>
    <scope>NUCLEOTIDE SEQUENCE [LARGE SCALE GENOMIC DNA]</scope>
    <source>
        <strain evidence="6">UCR-PA7</strain>
    </source>
</reference>
<comment type="cofactor">
    <cofactor evidence="4">
        <name>heme</name>
        <dbReference type="ChEBI" id="CHEBI:30413"/>
    </cofactor>
</comment>
<dbReference type="GO" id="GO:0020037">
    <property type="term" value="F:heme binding"/>
    <property type="evidence" value="ECO:0007669"/>
    <property type="project" value="InterPro"/>
</dbReference>
<protein>
    <submittedName>
        <fullName evidence="5">Putative cytochrome p450 97b3 protein</fullName>
    </submittedName>
</protein>
<dbReference type="EMBL" id="KB933309">
    <property type="protein sequence ID" value="EON96801.1"/>
    <property type="molecule type" value="Genomic_DNA"/>
</dbReference>
<dbReference type="Pfam" id="PF00067">
    <property type="entry name" value="p450"/>
    <property type="match status" value="1"/>
</dbReference>
<dbReference type="SUPFAM" id="SSF48264">
    <property type="entry name" value="Cytochrome P450"/>
    <property type="match status" value="1"/>
</dbReference>
<dbReference type="Gene3D" id="1.10.630.10">
    <property type="entry name" value="Cytochrome P450"/>
    <property type="match status" value="1"/>
</dbReference>
<proteinExistence type="predicted"/>
<dbReference type="eggNOG" id="KOG0157">
    <property type="taxonomic scope" value="Eukaryota"/>
</dbReference>
<keyword evidence="2 4" id="KW-0479">Metal-binding</keyword>
<dbReference type="OrthoDB" id="1470350at2759"/>